<dbReference type="FunFam" id="1.25.40.10:FF:000403">
    <property type="entry name" value="General transcriptional repressor, putative"/>
    <property type="match status" value="1"/>
</dbReference>
<feature type="compositionally biased region" description="Polar residues" evidence="10">
    <location>
        <begin position="459"/>
        <end position="473"/>
    </location>
</feature>
<evidence type="ECO:0008006" key="13">
    <source>
        <dbReference type="Google" id="ProtNLM"/>
    </source>
</evidence>
<dbReference type="FunFam" id="1.25.40.10:FF:000078">
    <property type="entry name" value="Transcriptional corepressor Cyc8"/>
    <property type="match status" value="1"/>
</dbReference>
<dbReference type="OrthoDB" id="418911at2759"/>
<dbReference type="SMART" id="SM00028">
    <property type="entry name" value="TPR"/>
    <property type="match status" value="9"/>
</dbReference>
<evidence type="ECO:0000256" key="10">
    <source>
        <dbReference type="SAM" id="MobiDB-lite"/>
    </source>
</evidence>
<feature type="compositionally biased region" description="Basic and acidic residues" evidence="10">
    <location>
        <begin position="613"/>
        <end position="625"/>
    </location>
</feature>
<gene>
    <name evidence="11" type="ORF">C6P46_006130</name>
</gene>
<evidence type="ECO:0000256" key="8">
    <source>
        <dbReference type="ARBA" id="ARBA00061082"/>
    </source>
</evidence>
<evidence type="ECO:0000256" key="3">
    <source>
        <dbReference type="ARBA" id="ARBA00022737"/>
    </source>
</evidence>
<dbReference type="GO" id="GO:0000122">
    <property type="term" value="P:negative regulation of transcription by RNA polymerase II"/>
    <property type="evidence" value="ECO:0007669"/>
    <property type="project" value="TreeGrafter"/>
</dbReference>
<feature type="repeat" description="TPR" evidence="9">
    <location>
        <begin position="321"/>
        <end position="354"/>
    </location>
</feature>
<comment type="similarity">
    <text evidence="8">Belongs to the CYC8/SSN6 family.</text>
</comment>
<evidence type="ECO:0000256" key="6">
    <source>
        <dbReference type="ARBA" id="ARBA00023163"/>
    </source>
</evidence>
<organism evidence="11 12">
    <name type="scientific">Rhodotorula mucilaginosa</name>
    <name type="common">Yeast</name>
    <name type="synonym">Rhodotorula rubra</name>
    <dbReference type="NCBI Taxonomy" id="5537"/>
    <lineage>
        <taxon>Eukaryota</taxon>
        <taxon>Fungi</taxon>
        <taxon>Dikarya</taxon>
        <taxon>Basidiomycota</taxon>
        <taxon>Pucciniomycotina</taxon>
        <taxon>Microbotryomycetes</taxon>
        <taxon>Sporidiobolales</taxon>
        <taxon>Sporidiobolaceae</taxon>
        <taxon>Rhodotorula</taxon>
    </lineage>
</organism>
<evidence type="ECO:0000313" key="12">
    <source>
        <dbReference type="Proteomes" id="UP000777482"/>
    </source>
</evidence>
<dbReference type="PROSITE" id="PS50293">
    <property type="entry name" value="TPR_REGION"/>
    <property type="match status" value="2"/>
</dbReference>
<feature type="compositionally biased region" description="Pro residues" evidence="10">
    <location>
        <begin position="647"/>
        <end position="669"/>
    </location>
</feature>
<comment type="subcellular location">
    <subcellularLocation>
        <location evidence="1">Nucleus</location>
    </subcellularLocation>
</comment>
<dbReference type="InterPro" id="IPR011990">
    <property type="entry name" value="TPR-like_helical_dom_sf"/>
</dbReference>
<keyword evidence="3" id="KW-0677">Repeat</keyword>
<keyword evidence="4 9" id="KW-0802">TPR repeat</keyword>
<dbReference type="PANTHER" id="PTHR14017:SF1">
    <property type="entry name" value="LD02225P"/>
    <property type="match status" value="1"/>
</dbReference>
<dbReference type="Proteomes" id="UP000777482">
    <property type="component" value="Unassembled WGS sequence"/>
</dbReference>
<feature type="compositionally biased region" description="Low complexity" evidence="10">
    <location>
        <begin position="803"/>
        <end position="823"/>
    </location>
</feature>
<dbReference type="Gene3D" id="1.25.40.10">
    <property type="entry name" value="Tetratricopeptide repeat domain"/>
    <property type="match status" value="3"/>
</dbReference>
<dbReference type="AlphaFoldDB" id="A0A9P6VZ73"/>
<dbReference type="GO" id="GO:0000978">
    <property type="term" value="F:RNA polymerase II cis-regulatory region sequence-specific DNA binding"/>
    <property type="evidence" value="ECO:0007669"/>
    <property type="project" value="TreeGrafter"/>
</dbReference>
<feature type="compositionally biased region" description="Low complexity" evidence="10">
    <location>
        <begin position="854"/>
        <end position="873"/>
    </location>
</feature>
<feature type="compositionally biased region" description="Low complexity" evidence="10">
    <location>
        <begin position="834"/>
        <end position="847"/>
    </location>
</feature>
<protein>
    <recommendedName>
        <fullName evidence="13">General transcriptional repressor</fullName>
    </recommendedName>
</protein>
<keyword evidence="6" id="KW-0804">Transcription</keyword>
<sequence length="1118" mass="117524">MATPTPTGPFGGAGNSNNPPPPPLSMAGGPPQQGPSVLQILAMGQERNHAADSMAHHPRIDSLVKLGKEAEATWLQIGQTAESVSEYDRAIAAYESALRHNAYSVVALSQIAAIYRSREEFKKAAEYFGRVVSIAPESGDVWGALGHCFLMIDDLKKAYSSYQQALYYMPNPHEPKLWYGIGILYDRYGSLEHAEEAFSSVIRMEPNFEKANEIFFRLGIIYKQQRKSAQSLECFRYILNNPPRPLTEIDIWFQIGHVYEQQKDFIAAKESYERVLQENPAHAKVLQQLGGLYHRSQAPFYDPEASVQILTKSLESDPNDPFSWYLLGRAYMTTNNFGKAYEAYQQAVYRDGKNPAFWCSIGVLYYNINQYHDALDAYSRAIRIHPYLAEVWYNLGALYEACNDQMTDAIDAYQRTLQLDPSNLVVAQRLNEIRDHQTSGLPLSPPPPPKDISPSSMSWSYATNSGGAPTQLAQAGLGPELSPSMGPPPPSSAVQARVPTSGSGGSPHGNAQSRFDGMSAGSRPRSTDPYRRSAIQHSPSGYPPAGNSPRHVAALAPGHRLPPYKDGRLQPNGRLGSPPSPRSRAPDGHLAGPSGSSYPFPSHLSGGSVQGRESSHDGMDWERSRNGLRNGSAAPGSRGSNLHPPTLGQPPSYPPPSHPHQHPHAPPQPYGQAARSSHVHSAVGQHGPNGGHYERAGPSAAAAGARPPFFDNPSPGPYGAYPPAGTSAAAEEFARRRSSGSTNGSHRDSKPSIPSLDSAIAAPSAPSPATPVTAPPTKGRGSRKKADGGGAEGPKKGGRRGKAAANAAAASAGDSADGSASGANTPKKRRAKAAPKAAQKEQAPAAQGKDEEAAATALAASPLPARAAPAPSTVNDGAAAAAPQREVDEEYDEGVDALMSLGGGARSEASPPARAGPMAEEAESTTAPTPANSRKRSLPVDVPSPAVVGGDAAQAKPDDESSEPDAKRARPDPAVPQPDSESVPPPPPPPPAPHQDDRNEGALGPALTEKANLSADATEETQARKEAATEAAAAASAAEPKQDSTGESAASAPREDDKENVGESTTPDKDKLPVVADVVPAEVATTEAGTSKEEVGEVVAAAEAVPVDAAATATATAA</sequence>
<dbReference type="EMBL" id="PUHQ01000073">
    <property type="protein sequence ID" value="KAG0657958.1"/>
    <property type="molecule type" value="Genomic_DNA"/>
</dbReference>
<evidence type="ECO:0000256" key="4">
    <source>
        <dbReference type="ARBA" id="ARBA00022803"/>
    </source>
</evidence>
<dbReference type="PROSITE" id="PS50005">
    <property type="entry name" value="TPR"/>
    <property type="match status" value="7"/>
</dbReference>
<dbReference type="GO" id="GO:0031490">
    <property type="term" value="F:chromatin DNA binding"/>
    <property type="evidence" value="ECO:0007669"/>
    <property type="project" value="TreeGrafter"/>
</dbReference>
<feature type="compositionally biased region" description="Low complexity" evidence="10">
    <location>
        <begin position="1029"/>
        <end position="1039"/>
    </location>
</feature>
<feature type="repeat" description="TPR" evidence="9">
    <location>
        <begin position="71"/>
        <end position="104"/>
    </location>
</feature>
<dbReference type="PANTHER" id="PTHR14017">
    <property type="entry name" value="LYSINE-SPECIFIC DEMETHYLASE"/>
    <property type="match status" value="1"/>
</dbReference>
<feature type="compositionally biased region" description="Basic and acidic residues" evidence="10">
    <location>
        <begin position="1053"/>
        <end position="1072"/>
    </location>
</feature>
<dbReference type="SUPFAM" id="SSF48452">
    <property type="entry name" value="TPR-like"/>
    <property type="match status" value="1"/>
</dbReference>
<dbReference type="GO" id="GO:0005634">
    <property type="term" value="C:nucleus"/>
    <property type="evidence" value="ECO:0007669"/>
    <property type="project" value="UniProtKB-SubCell"/>
</dbReference>
<accession>A0A9P6VZ73</accession>
<feature type="compositionally biased region" description="Pro residues" evidence="10">
    <location>
        <begin position="983"/>
        <end position="993"/>
    </location>
</feature>
<feature type="compositionally biased region" description="Basic and acidic residues" evidence="10">
    <location>
        <begin position="956"/>
        <end position="971"/>
    </location>
</feature>
<feature type="compositionally biased region" description="Low complexity" evidence="10">
    <location>
        <begin position="717"/>
        <end position="731"/>
    </location>
</feature>
<feature type="repeat" description="TPR" evidence="9">
    <location>
        <begin position="355"/>
        <end position="388"/>
    </location>
</feature>
<reference evidence="11 12" key="1">
    <citation type="submission" date="2020-11" db="EMBL/GenBank/DDBJ databases">
        <title>Kefir isolates.</title>
        <authorList>
            <person name="Marcisauskas S."/>
            <person name="Kim Y."/>
            <person name="Blasche S."/>
        </authorList>
    </citation>
    <scope>NUCLEOTIDE SEQUENCE [LARGE SCALE GENOMIC DNA]</scope>
    <source>
        <strain evidence="11 12">KR</strain>
    </source>
</reference>
<feature type="repeat" description="TPR" evidence="9">
    <location>
        <begin position="249"/>
        <end position="282"/>
    </location>
</feature>
<evidence type="ECO:0000256" key="7">
    <source>
        <dbReference type="ARBA" id="ARBA00023242"/>
    </source>
</evidence>
<feature type="region of interest" description="Disordered" evidence="10">
    <location>
        <begin position="1"/>
        <end position="36"/>
    </location>
</feature>
<dbReference type="InterPro" id="IPR019734">
    <property type="entry name" value="TPR_rpt"/>
</dbReference>
<feature type="repeat" description="TPR" evidence="9">
    <location>
        <begin position="175"/>
        <end position="208"/>
    </location>
</feature>
<feature type="compositionally biased region" description="Low complexity" evidence="10">
    <location>
        <begin position="696"/>
        <end position="708"/>
    </location>
</feature>
<dbReference type="Pfam" id="PF13181">
    <property type="entry name" value="TPR_8"/>
    <property type="match status" value="2"/>
</dbReference>
<evidence type="ECO:0000256" key="9">
    <source>
        <dbReference type="PROSITE-ProRule" id="PRU00339"/>
    </source>
</evidence>
<feature type="region of interest" description="Disordered" evidence="10">
    <location>
        <begin position="437"/>
        <end position="1075"/>
    </location>
</feature>
<evidence type="ECO:0000256" key="2">
    <source>
        <dbReference type="ARBA" id="ARBA00022491"/>
    </source>
</evidence>
<proteinExistence type="inferred from homology"/>
<evidence type="ECO:0000256" key="1">
    <source>
        <dbReference type="ARBA" id="ARBA00004123"/>
    </source>
</evidence>
<feature type="compositionally biased region" description="Low complexity" evidence="10">
    <location>
        <begin position="751"/>
        <end position="764"/>
    </location>
</feature>
<dbReference type="Pfam" id="PF13432">
    <property type="entry name" value="TPR_16"/>
    <property type="match status" value="2"/>
</dbReference>
<keyword evidence="12" id="KW-1185">Reference proteome</keyword>
<keyword evidence="7" id="KW-0539">Nucleus</keyword>
<keyword evidence="2" id="KW-0678">Repressor</keyword>
<dbReference type="InterPro" id="IPR051630">
    <property type="entry name" value="Corepressor-Demethylase"/>
</dbReference>
<feature type="repeat" description="TPR" evidence="9">
    <location>
        <begin position="105"/>
        <end position="138"/>
    </location>
</feature>
<comment type="caution">
    <text evidence="11">The sequence shown here is derived from an EMBL/GenBank/DDBJ whole genome shotgun (WGS) entry which is preliminary data.</text>
</comment>
<name>A0A9P6VZ73_RHOMI</name>
<dbReference type="GO" id="GO:0017053">
    <property type="term" value="C:transcription repressor complex"/>
    <property type="evidence" value="ECO:0007669"/>
    <property type="project" value="TreeGrafter"/>
</dbReference>
<evidence type="ECO:0000313" key="11">
    <source>
        <dbReference type="EMBL" id="KAG0657958.1"/>
    </source>
</evidence>
<feature type="repeat" description="TPR" evidence="9">
    <location>
        <begin position="139"/>
        <end position="172"/>
    </location>
</feature>
<keyword evidence="5" id="KW-0805">Transcription regulation</keyword>
<evidence type="ECO:0000256" key="5">
    <source>
        <dbReference type="ARBA" id="ARBA00023015"/>
    </source>
</evidence>